<organism evidence="2 3">
    <name type="scientific">Nonomuraea polychroma</name>
    <dbReference type="NCBI Taxonomy" id="46176"/>
    <lineage>
        <taxon>Bacteria</taxon>
        <taxon>Bacillati</taxon>
        <taxon>Actinomycetota</taxon>
        <taxon>Actinomycetes</taxon>
        <taxon>Streptosporangiales</taxon>
        <taxon>Streptosporangiaceae</taxon>
        <taxon>Nonomuraea</taxon>
    </lineage>
</organism>
<keyword evidence="2" id="KW-0413">Isomerase</keyword>
<name>A0A438MM08_9ACTN</name>
<dbReference type="EMBL" id="SAUN01000001">
    <property type="protein sequence ID" value="RVX46787.1"/>
    <property type="molecule type" value="Genomic_DNA"/>
</dbReference>
<dbReference type="InterPro" id="IPR034660">
    <property type="entry name" value="DinB/YfiT-like"/>
</dbReference>
<feature type="domain" description="Mycothiol-dependent maleylpyruvate isomerase metal-binding" evidence="1">
    <location>
        <begin position="14"/>
        <end position="133"/>
    </location>
</feature>
<dbReference type="SUPFAM" id="SSF109854">
    <property type="entry name" value="DinB/YfiT-like putative metalloenzymes"/>
    <property type="match status" value="1"/>
</dbReference>
<dbReference type="Proteomes" id="UP000284824">
    <property type="component" value="Unassembled WGS sequence"/>
</dbReference>
<keyword evidence="2" id="KW-0670">Pyruvate</keyword>
<gene>
    <name evidence="2" type="ORF">EDD27_9690</name>
</gene>
<evidence type="ECO:0000259" key="1">
    <source>
        <dbReference type="Pfam" id="PF11716"/>
    </source>
</evidence>
<dbReference type="RefSeq" id="WP_338324716.1">
    <property type="nucleotide sequence ID" value="NZ_SAUN01000001.1"/>
</dbReference>
<protein>
    <submittedName>
        <fullName evidence="2">Mycothiol maleylpyruvate isomerase-like protein</fullName>
    </submittedName>
</protein>
<dbReference type="AlphaFoldDB" id="A0A438MM08"/>
<dbReference type="InterPro" id="IPR024344">
    <property type="entry name" value="MDMPI_metal-binding"/>
</dbReference>
<dbReference type="GO" id="GO:0016853">
    <property type="term" value="F:isomerase activity"/>
    <property type="evidence" value="ECO:0007669"/>
    <property type="project" value="UniProtKB-KW"/>
</dbReference>
<evidence type="ECO:0000313" key="2">
    <source>
        <dbReference type="EMBL" id="RVX46787.1"/>
    </source>
</evidence>
<keyword evidence="3" id="KW-1185">Reference proteome</keyword>
<reference evidence="2 3" key="1">
    <citation type="submission" date="2019-01" db="EMBL/GenBank/DDBJ databases">
        <title>Sequencing the genomes of 1000 actinobacteria strains.</title>
        <authorList>
            <person name="Klenk H.-P."/>
        </authorList>
    </citation>
    <scope>NUCLEOTIDE SEQUENCE [LARGE SCALE GENOMIC DNA]</scope>
    <source>
        <strain evidence="2 3">DSM 43925</strain>
    </source>
</reference>
<comment type="caution">
    <text evidence="2">The sequence shown here is derived from an EMBL/GenBank/DDBJ whole genome shotgun (WGS) entry which is preliminary data.</text>
</comment>
<evidence type="ECO:0000313" key="3">
    <source>
        <dbReference type="Proteomes" id="UP000284824"/>
    </source>
</evidence>
<dbReference type="GO" id="GO:0046872">
    <property type="term" value="F:metal ion binding"/>
    <property type="evidence" value="ECO:0007669"/>
    <property type="project" value="InterPro"/>
</dbReference>
<accession>A0A438MM08</accession>
<sequence length="206" mass="22496">MIPGMNGSMVVQTATECARFLRSVTDRDWTQTPIPGMEWTVARTVAHVSDCLLWYTTDLAAGEQELSTAEIRVRPESKPDDLITTMTTYATILARVVDGTPPGGRGCHPFGLADASGFAAMACDEMLVHTADVGTGVGQAFLPAETAAAATLRRLFPWAPADTDPWETLLWANGRNDLPGQERQVGWRWHCAPLSEWNGANPRRRT</sequence>
<dbReference type="Pfam" id="PF11716">
    <property type="entry name" value="MDMPI_N"/>
    <property type="match status" value="1"/>
</dbReference>
<proteinExistence type="predicted"/>